<comment type="caution">
    <text evidence="1">The sequence shown here is derived from an EMBL/GenBank/DDBJ whole genome shotgun (WGS) entry which is preliminary data.</text>
</comment>
<protein>
    <submittedName>
        <fullName evidence="1">Uncharacterized protein</fullName>
    </submittedName>
</protein>
<dbReference type="SUPFAM" id="SSF56672">
    <property type="entry name" value="DNA/RNA polymerases"/>
    <property type="match status" value="1"/>
</dbReference>
<dbReference type="InterPro" id="IPR043128">
    <property type="entry name" value="Rev_trsase/Diguanyl_cyclase"/>
</dbReference>
<proteinExistence type="predicted"/>
<reference evidence="1" key="1">
    <citation type="journal article" date="2023" name="Mol. Biol. Evol.">
        <title>Third-Generation Sequencing Reveals the Adaptive Role of the Epigenome in Three Deep-Sea Polychaetes.</title>
        <authorList>
            <person name="Perez M."/>
            <person name="Aroh O."/>
            <person name="Sun Y."/>
            <person name="Lan Y."/>
            <person name="Juniper S.K."/>
            <person name="Young C.R."/>
            <person name="Angers B."/>
            <person name="Qian P.Y."/>
        </authorList>
    </citation>
    <scope>NUCLEOTIDE SEQUENCE</scope>
    <source>
        <strain evidence="1">P08H-3</strain>
    </source>
</reference>
<gene>
    <name evidence="1" type="ORF">LSH36_100g11012</name>
</gene>
<dbReference type="InterPro" id="IPR043502">
    <property type="entry name" value="DNA/RNA_pol_sf"/>
</dbReference>
<dbReference type="EMBL" id="JAODUP010000100">
    <property type="protein sequence ID" value="KAK2162360.1"/>
    <property type="molecule type" value="Genomic_DNA"/>
</dbReference>
<dbReference type="Gene3D" id="3.30.70.270">
    <property type="match status" value="1"/>
</dbReference>
<name>A0AAD9K1S8_9ANNE</name>
<accession>A0AAD9K1S8</accession>
<dbReference type="AlphaFoldDB" id="A0AAD9K1S8"/>
<sequence>MQVIGVAIVNRKIQTTHMTTLCSTLKAFSISDDILVHGCTQAEHDDNLGQVFKQMRASNITLSREKSIFGHVWSPEGVSADPQTLEAIRKMKTPGNGNHRVLADYHPRKYTELIVDASPVAQKESEDKKDAG</sequence>
<keyword evidence="2" id="KW-1185">Reference proteome</keyword>
<organism evidence="1 2">
    <name type="scientific">Paralvinella palmiformis</name>
    <dbReference type="NCBI Taxonomy" id="53620"/>
    <lineage>
        <taxon>Eukaryota</taxon>
        <taxon>Metazoa</taxon>
        <taxon>Spiralia</taxon>
        <taxon>Lophotrochozoa</taxon>
        <taxon>Annelida</taxon>
        <taxon>Polychaeta</taxon>
        <taxon>Sedentaria</taxon>
        <taxon>Canalipalpata</taxon>
        <taxon>Terebellida</taxon>
        <taxon>Terebelliformia</taxon>
        <taxon>Alvinellidae</taxon>
        <taxon>Paralvinella</taxon>
    </lineage>
</organism>
<dbReference type="Proteomes" id="UP001208570">
    <property type="component" value="Unassembled WGS sequence"/>
</dbReference>
<evidence type="ECO:0000313" key="2">
    <source>
        <dbReference type="Proteomes" id="UP001208570"/>
    </source>
</evidence>
<evidence type="ECO:0000313" key="1">
    <source>
        <dbReference type="EMBL" id="KAK2162360.1"/>
    </source>
</evidence>